<dbReference type="RefSeq" id="WP_217965299.1">
    <property type="nucleotide sequence ID" value="NZ_JAHTBN010000006.1"/>
</dbReference>
<dbReference type="PANTHER" id="PTHR10996:SF178">
    <property type="entry name" value="2-HYDROXYACID DEHYDROGENASE YGL185C-RELATED"/>
    <property type="match status" value="1"/>
</dbReference>
<comment type="caution">
    <text evidence="6">The sequence shown here is derived from an EMBL/GenBank/DDBJ whole genome shotgun (WGS) entry which is preliminary data.</text>
</comment>
<organism evidence="6 7">
    <name type="scientific">Candidimonas humi</name>
    <dbReference type="NCBI Taxonomy" id="683355"/>
    <lineage>
        <taxon>Bacteria</taxon>
        <taxon>Pseudomonadati</taxon>
        <taxon>Pseudomonadota</taxon>
        <taxon>Betaproteobacteria</taxon>
        <taxon>Burkholderiales</taxon>
        <taxon>Alcaligenaceae</taxon>
        <taxon>Candidimonas</taxon>
    </lineage>
</organism>
<protein>
    <submittedName>
        <fullName evidence="6">2-hydroxyacid dehydrogenase</fullName>
    </submittedName>
</protein>
<keyword evidence="2" id="KW-0520">NAD</keyword>
<dbReference type="InterPro" id="IPR006140">
    <property type="entry name" value="D-isomer_DH_NAD-bd"/>
</dbReference>
<keyword evidence="7" id="KW-1185">Reference proteome</keyword>
<name>A0ABV8P4L2_9BURK</name>
<proteinExistence type="inferred from homology"/>
<comment type="similarity">
    <text evidence="3">Belongs to the D-isomer specific 2-hydroxyacid dehydrogenase family.</text>
</comment>
<reference evidence="7" key="1">
    <citation type="journal article" date="2019" name="Int. J. Syst. Evol. Microbiol.">
        <title>The Global Catalogue of Microorganisms (GCM) 10K type strain sequencing project: providing services to taxonomists for standard genome sequencing and annotation.</title>
        <authorList>
            <consortium name="The Broad Institute Genomics Platform"/>
            <consortium name="The Broad Institute Genome Sequencing Center for Infectious Disease"/>
            <person name="Wu L."/>
            <person name="Ma J."/>
        </authorList>
    </citation>
    <scope>NUCLEOTIDE SEQUENCE [LARGE SCALE GENOMIC DNA]</scope>
    <source>
        <strain evidence="7">LMG 24813</strain>
    </source>
</reference>
<evidence type="ECO:0000313" key="7">
    <source>
        <dbReference type="Proteomes" id="UP001595848"/>
    </source>
</evidence>
<evidence type="ECO:0000256" key="2">
    <source>
        <dbReference type="ARBA" id="ARBA00023027"/>
    </source>
</evidence>
<dbReference type="Proteomes" id="UP001595848">
    <property type="component" value="Unassembled WGS sequence"/>
</dbReference>
<evidence type="ECO:0000313" key="6">
    <source>
        <dbReference type="EMBL" id="MFC4202968.1"/>
    </source>
</evidence>
<dbReference type="Pfam" id="PF02826">
    <property type="entry name" value="2-Hacid_dh_C"/>
    <property type="match status" value="1"/>
</dbReference>
<accession>A0ABV8P4L2</accession>
<sequence length="319" mass="33650">MTEKIPLLILTQLRDHNLDQIRAAYDVVYAPTDAARAAAVAQHGARIRAVLTIGVIGLTADEIDAMPKLELICAQGVGYEKIALGAARARGITLANGAGTNAPVVADHAFGLLLAALRGIVTLDKAVREGKYRDTLPSYMPTLFGKRLGIIGFGMIGRQLARRAGGFDMEVGYYSRSRHDVAGCRYFDSVPGLAEWCDYLIAAVPGGAATHHMVNAQVLEALGPKGVLVNIARGSVVDTDALAHALRAGTIAAAGLDVYESEPKHPEALIDLANVVLTPHIAGRSPESIQAQLDRFLANADGYFSGRGVVSPVPMDVPA</sequence>
<dbReference type="Pfam" id="PF00389">
    <property type="entry name" value="2-Hacid_dh"/>
    <property type="match status" value="1"/>
</dbReference>
<evidence type="ECO:0000259" key="4">
    <source>
        <dbReference type="Pfam" id="PF00389"/>
    </source>
</evidence>
<gene>
    <name evidence="6" type="ORF">ACFOY1_18615</name>
</gene>
<feature type="domain" description="D-isomer specific 2-hydroxyacid dehydrogenase catalytic" evidence="4">
    <location>
        <begin position="9"/>
        <end position="283"/>
    </location>
</feature>
<dbReference type="InterPro" id="IPR050223">
    <property type="entry name" value="D-isomer_2-hydroxyacid_DH"/>
</dbReference>
<evidence type="ECO:0000256" key="1">
    <source>
        <dbReference type="ARBA" id="ARBA00023002"/>
    </source>
</evidence>
<dbReference type="CDD" id="cd12156">
    <property type="entry name" value="HPPR"/>
    <property type="match status" value="1"/>
</dbReference>
<keyword evidence="1 3" id="KW-0560">Oxidoreductase</keyword>
<evidence type="ECO:0000259" key="5">
    <source>
        <dbReference type="Pfam" id="PF02826"/>
    </source>
</evidence>
<feature type="domain" description="D-isomer specific 2-hydroxyacid dehydrogenase NAD-binding" evidence="5">
    <location>
        <begin position="110"/>
        <end position="282"/>
    </location>
</feature>
<dbReference type="InterPro" id="IPR006139">
    <property type="entry name" value="D-isomer_2_OHA_DH_cat_dom"/>
</dbReference>
<evidence type="ECO:0000256" key="3">
    <source>
        <dbReference type="RuleBase" id="RU003719"/>
    </source>
</evidence>
<dbReference type="EMBL" id="JBHSBV010000007">
    <property type="protein sequence ID" value="MFC4202968.1"/>
    <property type="molecule type" value="Genomic_DNA"/>
</dbReference>
<dbReference type="PANTHER" id="PTHR10996">
    <property type="entry name" value="2-HYDROXYACID DEHYDROGENASE-RELATED"/>
    <property type="match status" value="1"/>
</dbReference>